<gene>
    <name evidence="1" type="ORF">GCM10009765_67030</name>
</gene>
<protein>
    <submittedName>
        <fullName evidence="1">Uncharacterized protein</fullName>
    </submittedName>
</protein>
<accession>A0ABP4UM35</accession>
<organism evidence="1 2">
    <name type="scientific">Fodinicola feengrottensis</name>
    <dbReference type="NCBI Taxonomy" id="435914"/>
    <lineage>
        <taxon>Bacteria</taxon>
        <taxon>Bacillati</taxon>
        <taxon>Actinomycetota</taxon>
        <taxon>Actinomycetes</taxon>
        <taxon>Mycobacteriales</taxon>
        <taxon>Fodinicola</taxon>
    </lineage>
</organism>
<evidence type="ECO:0000313" key="1">
    <source>
        <dbReference type="EMBL" id="GAA1708097.1"/>
    </source>
</evidence>
<evidence type="ECO:0000313" key="2">
    <source>
        <dbReference type="Proteomes" id="UP001500618"/>
    </source>
</evidence>
<sequence>MVGENGADHFAAKFFVQYLQDRRGTAGQWRFQIGIANKGRDNPVDVYLAFPGSFPGRENDPPDSGRTLARTGEKAVTSVADFGVLVPAWSDARLSCHESSFEWPYEQE</sequence>
<keyword evidence="2" id="KW-1185">Reference proteome</keyword>
<name>A0ABP4UM35_9ACTN</name>
<dbReference type="EMBL" id="BAAANY010000032">
    <property type="protein sequence ID" value="GAA1708097.1"/>
    <property type="molecule type" value="Genomic_DNA"/>
</dbReference>
<reference evidence="2" key="1">
    <citation type="journal article" date="2019" name="Int. J. Syst. Evol. Microbiol.">
        <title>The Global Catalogue of Microorganisms (GCM) 10K type strain sequencing project: providing services to taxonomists for standard genome sequencing and annotation.</title>
        <authorList>
            <consortium name="The Broad Institute Genomics Platform"/>
            <consortium name="The Broad Institute Genome Sequencing Center for Infectious Disease"/>
            <person name="Wu L."/>
            <person name="Ma J."/>
        </authorList>
    </citation>
    <scope>NUCLEOTIDE SEQUENCE [LARGE SCALE GENOMIC DNA]</scope>
    <source>
        <strain evidence="2">JCM 14718</strain>
    </source>
</reference>
<comment type="caution">
    <text evidence="1">The sequence shown here is derived from an EMBL/GenBank/DDBJ whole genome shotgun (WGS) entry which is preliminary data.</text>
</comment>
<dbReference type="Proteomes" id="UP001500618">
    <property type="component" value="Unassembled WGS sequence"/>
</dbReference>
<proteinExistence type="predicted"/>